<dbReference type="InterPro" id="IPR040612">
    <property type="entry name" value="ArsA_HSP20-like"/>
</dbReference>
<dbReference type="SUPFAM" id="SSF52540">
    <property type="entry name" value="P-loop containing nucleoside triphosphate hydrolases"/>
    <property type="match status" value="1"/>
</dbReference>
<feature type="domain" description="ArsA/GET3 Anion-transporting ATPase-like" evidence="2">
    <location>
        <begin position="1"/>
        <end position="293"/>
    </location>
</feature>
<dbReference type="GO" id="GO:0016887">
    <property type="term" value="F:ATP hydrolysis activity"/>
    <property type="evidence" value="ECO:0007669"/>
    <property type="project" value="InterPro"/>
</dbReference>
<dbReference type="Gene3D" id="2.60.40.790">
    <property type="match status" value="1"/>
</dbReference>
<reference evidence="4 5" key="1">
    <citation type="journal article" date="2018" name="Front. Microbiol.">
        <title>Genome Sequencing of Streptomyces atratus SCSIOZH16 and Activation Production of Nocardamine via Metabolic Engineering.</title>
        <authorList>
            <person name="Li Y."/>
            <person name="Zhang C."/>
            <person name="Liu C."/>
            <person name="Ju J."/>
            <person name="Ma J."/>
        </authorList>
    </citation>
    <scope>NUCLEOTIDE SEQUENCE [LARGE SCALE GENOMIC DNA]</scope>
    <source>
        <strain evidence="4 5">SCSIO_ZH16</strain>
    </source>
</reference>
<dbReference type="PANTHER" id="PTHR10803:SF3">
    <property type="entry name" value="ATPASE GET3"/>
    <property type="match status" value="1"/>
</dbReference>
<dbReference type="InterPro" id="IPR008978">
    <property type="entry name" value="HSP20-like_chaperone"/>
</dbReference>
<dbReference type="KEGG" id="sata:C5746_11665"/>
<dbReference type="EMBL" id="CP027306">
    <property type="protein sequence ID" value="AXE77493.1"/>
    <property type="molecule type" value="Genomic_DNA"/>
</dbReference>
<dbReference type="InterPro" id="IPR016300">
    <property type="entry name" value="ATPase_ArsA/GET3"/>
</dbReference>
<dbReference type="Pfam" id="PF17886">
    <property type="entry name" value="ArsA_HSP20"/>
    <property type="match status" value="1"/>
</dbReference>
<accession>A0A2Z5JBC1</accession>
<evidence type="ECO:0000259" key="3">
    <source>
        <dbReference type="Pfam" id="PF17886"/>
    </source>
</evidence>
<dbReference type="GeneID" id="95519143"/>
<dbReference type="InterPro" id="IPR027417">
    <property type="entry name" value="P-loop_NTPase"/>
</dbReference>
<organism evidence="4 5">
    <name type="scientific">Streptomyces atratus</name>
    <dbReference type="NCBI Taxonomy" id="1893"/>
    <lineage>
        <taxon>Bacteria</taxon>
        <taxon>Bacillati</taxon>
        <taxon>Actinomycetota</taxon>
        <taxon>Actinomycetes</taxon>
        <taxon>Kitasatosporales</taxon>
        <taxon>Streptomycetaceae</taxon>
        <taxon>Streptomyces</taxon>
    </lineage>
</organism>
<comment type="similarity">
    <text evidence="1">Belongs to the arsA ATPase family.</text>
</comment>
<name>A0A2Z5JBC1_STRAR</name>
<dbReference type="InterPro" id="IPR025723">
    <property type="entry name" value="ArsA/GET3_ATPase-like"/>
</dbReference>
<dbReference type="GO" id="GO:0005524">
    <property type="term" value="F:ATP binding"/>
    <property type="evidence" value="ECO:0007669"/>
    <property type="project" value="InterPro"/>
</dbReference>
<evidence type="ECO:0000313" key="4">
    <source>
        <dbReference type="EMBL" id="AXE77493.1"/>
    </source>
</evidence>
<dbReference type="Gene3D" id="3.40.50.300">
    <property type="entry name" value="P-loop containing nucleotide triphosphate hydrolases"/>
    <property type="match status" value="1"/>
</dbReference>
<dbReference type="PANTHER" id="PTHR10803">
    <property type="entry name" value="ARSENICAL PUMP-DRIVING ATPASE ARSENITE-TRANSLOCATING ATPASE"/>
    <property type="match status" value="1"/>
</dbReference>
<proteinExistence type="inferred from homology"/>
<gene>
    <name evidence="4" type="ORF">C5746_11665</name>
</gene>
<dbReference type="Pfam" id="PF02374">
    <property type="entry name" value="ArsA_ATPase"/>
    <property type="match status" value="1"/>
</dbReference>
<dbReference type="AlphaFoldDB" id="A0A2Z5JBC1"/>
<evidence type="ECO:0000256" key="1">
    <source>
        <dbReference type="ARBA" id="ARBA00011040"/>
    </source>
</evidence>
<evidence type="ECO:0000259" key="2">
    <source>
        <dbReference type="Pfam" id="PF02374"/>
    </source>
</evidence>
<dbReference type="Proteomes" id="UP000252698">
    <property type="component" value="Chromosome"/>
</dbReference>
<evidence type="ECO:0000313" key="5">
    <source>
        <dbReference type="Proteomes" id="UP000252698"/>
    </source>
</evidence>
<sequence>MRTVLVTGPGGAGRTTVAAATALAAARRGRRTLLLSADAIPGFPEGTEPTEVMDGLWSARIDSGEHFRSELLALQDQASGVLDLLGGNRLDGEELTELPGSAQLALLHALRRAAQGDWSPGGYELLVVDLPPLREALAVLALPEQLRRYLRRLLPQERQAARALRPMLAQLAGVPMPAQWLYEAAARRDAELSAVQALIEDRNTTLRLVAEPGPAAEDALRTARTGLALHGLRVDTLAVNRVLPRHSGDPWFAALAAQQEKTIGHWYEEWVPAAALCEVPHLGRDPRGLDDLALLDTKAGCTVFEDAGTGGGLFEGDGLAAELDDRSPGRADDPWWIEDPNAPDGLDELRPLLPGSRIVTAPPPGEGDFVLVWCLPLPGAVKSDLQLVRRGDELLLTVGPFHRIVPLESGLRRCTVSGAALTDGVLRVRFTPDPGLWPRTS</sequence>
<evidence type="ECO:0008006" key="6">
    <source>
        <dbReference type="Google" id="ProtNLM"/>
    </source>
</evidence>
<feature type="domain" description="ArsA HSP20-like" evidence="3">
    <location>
        <begin position="372"/>
        <end position="430"/>
    </location>
</feature>
<protein>
    <recommendedName>
        <fullName evidence="6">Arsenite efflux ATP-binding protein ArsA</fullName>
    </recommendedName>
</protein>
<dbReference type="RefSeq" id="WP_114244114.1">
    <property type="nucleotide sequence ID" value="NZ_CP027306.1"/>
</dbReference>